<dbReference type="InterPro" id="IPR051801">
    <property type="entry name" value="GH28_Enzymes"/>
</dbReference>
<organism evidence="4 5">
    <name type="scientific">Penicillium cinerascens</name>
    <dbReference type="NCBI Taxonomy" id="70096"/>
    <lineage>
        <taxon>Eukaryota</taxon>
        <taxon>Fungi</taxon>
        <taxon>Dikarya</taxon>
        <taxon>Ascomycota</taxon>
        <taxon>Pezizomycotina</taxon>
        <taxon>Eurotiomycetes</taxon>
        <taxon>Eurotiomycetidae</taxon>
        <taxon>Eurotiales</taxon>
        <taxon>Aspergillaceae</taxon>
        <taxon>Penicillium</taxon>
    </lineage>
</organism>
<accession>A0A9W9N241</accession>
<feature type="signal peptide" evidence="2">
    <location>
        <begin position="1"/>
        <end position="18"/>
    </location>
</feature>
<keyword evidence="2" id="KW-0732">Signal</keyword>
<dbReference type="SUPFAM" id="SSF51126">
    <property type="entry name" value="Pectin lyase-like"/>
    <property type="match status" value="2"/>
</dbReference>
<dbReference type="Gene3D" id="2.160.20.10">
    <property type="entry name" value="Single-stranded right-handed beta-helix, Pectin lyase-like"/>
    <property type="match status" value="2"/>
</dbReference>
<evidence type="ECO:0000256" key="2">
    <source>
        <dbReference type="SAM" id="SignalP"/>
    </source>
</evidence>
<keyword evidence="5" id="KW-1185">Reference proteome</keyword>
<dbReference type="InterPro" id="IPR012334">
    <property type="entry name" value="Pectin_lyas_fold"/>
</dbReference>
<feature type="compositionally biased region" description="Polar residues" evidence="1">
    <location>
        <begin position="464"/>
        <end position="480"/>
    </location>
</feature>
<name>A0A9W9N241_9EURO</name>
<dbReference type="EMBL" id="JAPQKR010000008">
    <property type="protein sequence ID" value="KAJ5211726.1"/>
    <property type="molecule type" value="Genomic_DNA"/>
</dbReference>
<dbReference type="GeneID" id="83177735"/>
<feature type="chain" id="PRO_5040741801" description="Rhamnogalacturonase A/B/Epimerase-like pectate lyase domain-containing protein" evidence="2">
    <location>
        <begin position="19"/>
        <end position="1411"/>
    </location>
</feature>
<dbReference type="Pfam" id="PF12708">
    <property type="entry name" value="Pect-lyase_RHGA_epim"/>
    <property type="match status" value="2"/>
</dbReference>
<sequence length="1411" mass="149488">MRFVRVLVAAAAAATAVADHLNLPPLPSGYSSPGLPIGPPQPPPVYMVDNQGNTHGVAPDAGTMNGPVLTNKQMDGVVKAENSTESTSKRATSGFWMDGITHGQVRHDTKSAFQVSTDSWQMPLAGDGYQFYRNVQDFGAVGDGVTDDTEAINRAVSYSSMSNSSERCGQFCGSTSVYGALVFFPPGTYLISTPIVQYYYTQFVGDATDRPTIKGSANFTGIALIDTDPYIPGGNGAEWYINQNQFYRQIRNFIFDMISMPFTNYDGDQEYNATGLHWQVAQATSLQNLDFQMSVSTASKTTTMVGIFMENGSGGFLSDLTFFGFRAGNQQYTARNLQFTSCLTAISMIWDWGFTWQNIYVHSCWVAIDCTSIGGIGSQGTGSISVIDSHFNGVPYPITLRNGGPHPNIILDNLLIENSADVVLISGGETIVAGSADALYFTSWNMGRFYDSLSGDGQDHTGFLSPTPNKPTSLKDSSGHYFSQSRPQYETYSSSDFVVATANGISNDGTGDQSGAINGLLSSSVGSPVFFPAGIYQVQSTVKVPVGSIIVGEGWSQIRGTGSYFEDASNPQVMVQVGDVGDSGVIQISDMLFTVKGATAGCILMEWNVHESTQGSAAMWDSHFRVGGAEGSDLQMGNCPKGSDINTDCIAASMLLHLTKQSSGYFENLWVWTADHDLDEPVGSANTTTASQLNIFTGRGVLVESQGPTWFYGTSVEHSVLYQLTLSAAKDIFITHVQTETPYFQPDPDASQPFDVGFWDSDPDFSGCVSGSNCEDAWAFRVLDSSDILVYTAGFYSFFDAFEQTCLDDESCQERLVETSFTQGFWLYNIFTIGAAQVVSPMGGIPPTLQSDDNQNGYSTEISAWLVLAESGGDLGVSSGVDGDATIVYIGGLIWVEPSPIVQCSPPCIMVLPPSPVPTPTPVSFNPIPTSINLGGTVISEVTPSPVTPSEIGFFPVTIPSGVYGSVFNINSSVTPGPAVVSGGGTTSSITFDPTVGPGGVWFNASLVYYTLPTTVYTSNGVTQTFSEAQFTEWATIPTTTTITTSLSTRASTSTGSSDSSTTTLLPVWVNIGGFYWSPVPLPGPTPLPIPQLPELPDIPEPPCFKLFDIFSIDCPPDKGNPTTTYTSGPASPSCTSSCGTYRTSDSSSSSSTSSCTTTTSIECTSATTCNTYIGCECHTKTVTDYWVSCSVESCTTTSSSVVSGCYVTGTTTTTGVACLTVSLDPETDDEGDDAFFPAVGSAVIVTKPEIVWIGGSVYPVSGGEITLGRGGGSYSIPSVTAAVTTILGGTSAVIYPSTTGTSYEVAVPGLLATGSSSSATSTTIRTTTTTATTSTTKPSPTRIAAFMVSQQDMNGQGVFQWWVIDEYTNSITDVCDAHADIEVSSDSAPGYDFTYPDRTIGPFTSHGIKG</sequence>
<dbReference type="Proteomes" id="UP001150904">
    <property type="component" value="Unassembled WGS sequence"/>
</dbReference>
<evidence type="ECO:0000313" key="4">
    <source>
        <dbReference type="EMBL" id="KAJ5211726.1"/>
    </source>
</evidence>
<dbReference type="RefSeq" id="XP_058309896.1">
    <property type="nucleotide sequence ID" value="XM_058450434.1"/>
</dbReference>
<reference evidence="4" key="1">
    <citation type="submission" date="2022-12" db="EMBL/GenBank/DDBJ databases">
        <authorList>
            <person name="Petersen C."/>
        </authorList>
    </citation>
    <scope>NUCLEOTIDE SEQUENCE</scope>
    <source>
        <strain evidence="4">IBT 15544</strain>
    </source>
</reference>
<evidence type="ECO:0000259" key="3">
    <source>
        <dbReference type="Pfam" id="PF12708"/>
    </source>
</evidence>
<evidence type="ECO:0000256" key="1">
    <source>
        <dbReference type="SAM" id="MobiDB-lite"/>
    </source>
</evidence>
<comment type="caution">
    <text evidence="4">The sequence shown here is derived from an EMBL/GenBank/DDBJ whole genome shotgun (WGS) entry which is preliminary data.</text>
</comment>
<dbReference type="OrthoDB" id="4354378at2759"/>
<evidence type="ECO:0000313" key="5">
    <source>
        <dbReference type="Proteomes" id="UP001150904"/>
    </source>
</evidence>
<feature type="non-terminal residue" evidence="4">
    <location>
        <position position="1"/>
    </location>
</feature>
<dbReference type="CDD" id="cd23668">
    <property type="entry name" value="GH55_beta13glucanase-like"/>
    <property type="match status" value="1"/>
</dbReference>
<feature type="domain" description="Rhamnogalacturonase A/B/Epimerase-like pectate lyase" evidence="3">
    <location>
        <begin position="132"/>
        <end position="368"/>
    </location>
</feature>
<dbReference type="PANTHER" id="PTHR31339:SF9">
    <property type="entry name" value="PLASMIN AND FIBRONECTIN-BINDING PROTEIN A"/>
    <property type="match status" value="1"/>
</dbReference>
<reference evidence="4" key="2">
    <citation type="journal article" date="2023" name="IMA Fungus">
        <title>Comparative genomic study of the Penicillium genus elucidates a diverse pangenome and 15 lateral gene transfer events.</title>
        <authorList>
            <person name="Petersen C."/>
            <person name="Sorensen T."/>
            <person name="Nielsen M.R."/>
            <person name="Sondergaard T.E."/>
            <person name="Sorensen J.L."/>
            <person name="Fitzpatrick D.A."/>
            <person name="Frisvad J.C."/>
            <person name="Nielsen K.L."/>
        </authorList>
    </citation>
    <scope>NUCLEOTIDE SEQUENCE</scope>
    <source>
        <strain evidence="4">IBT 15544</strain>
    </source>
</reference>
<dbReference type="InterPro" id="IPR011050">
    <property type="entry name" value="Pectin_lyase_fold/virulence"/>
</dbReference>
<dbReference type="InterPro" id="IPR024535">
    <property type="entry name" value="RHGA/B-epi-like_pectate_lyase"/>
</dbReference>
<gene>
    <name evidence="4" type="ORF">N7498_003372</name>
</gene>
<dbReference type="PANTHER" id="PTHR31339">
    <property type="entry name" value="PECTIN LYASE-RELATED"/>
    <property type="match status" value="1"/>
</dbReference>
<protein>
    <recommendedName>
        <fullName evidence="3">Rhamnogalacturonase A/B/Epimerase-like pectate lyase domain-containing protein</fullName>
    </recommendedName>
</protein>
<proteinExistence type="predicted"/>
<feature type="domain" description="Rhamnogalacturonase A/B/Epimerase-like pectate lyase" evidence="3">
    <location>
        <begin position="501"/>
        <end position="564"/>
    </location>
</feature>
<feature type="region of interest" description="Disordered" evidence="1">
    <location>
        <begin position="460"/>
        <end position="480"/>
    </location>
</feature>